<feature type="transmembrane region" description="Helical" evidence="1">
    <location>
        <begin position="97"/>
        <end position="116"/>
    </location>
</feature>
<dbReference type="Proteomes" id="UP000216339">
    <property type="component" value="Unassembled WGS sequence"/>
</dbReference>
<dbReference type="EMBL" id="MQWD01000001">
    <property type="protein sequence ID" value="PAP77209.1"/>
    <property type="molecule type" value="Genomic_DNA"/>
</dbReference>
<proteinExistence type="predicted"/>
<dbReference type="OrthoDB" id="5190099at2"/>
<name>A0A271J3D2_9BACT</name>
<evidence type="ECO:0008006" key="4">
    <source>
        <dbReference type="Google" id="ProtNLM"/>
    </source>
</evidence>
<evidence type="ECO:0000313" key="3">
    <source>
        <dbReference type="Proteomes" id="UP000216339"/>
    </source>
</evidence>
<feature type="transmembrane region" description="Helical" evidence="1">
    <location>
        <begin position="66"/>
        <end position="85"/>
    </location>
</feature>
<evidence type="ECO:0000313" key="2">
    <source>
        <dbReference type="EMBL" id="PAP77209.1"/>
    </source>
</evidence>
<feature type="transmembrane region" description="Helical" evidence="1">
    <location>
        <begin position="12"/>
        <end position="35"/>
    </location>
</feature>
<keyword evidence="1" id="KW-0812">Transmembrane</keyword>
<keyword evidence="1" id="KW-1133">Transmembrane helix</keyword>
<organism evidence="2 3">
    <name type="scientific">Rubrivirga marina</name>
    <dbReference type="NCBI Taxonomy" id="1196024"/>
    <lineage>
        <taxon>Bacteria</taxon>
        <taxon>Pseudomonadati</taxon>
        <taxon>Rhodothermota</taxon>
        <taxon>Rhodothermia</taxon>
        <taxon>Rhodothermales</taxon>
        <taxon>Rubricoccaceae</taxon>
        <taxon>Rubrivirga</taxon>
    </lineage>
</organism>
<gene>
    <name evidence="2" type="ORF">BSZ37_12590</name>
</gene>
<dbReference type="AlphaFoldDB" id="A0A271J3D2"/>
<comment type="caution">
    <text evidence="2">The sequence shown here is derived from an EMBL/GenBank/DDBJ whole genome shotgun (WGS) entry which is preliminary data.</text>
</comment>
<keyword evidence="3" id="KW-1185">Reference proteome</keyword>
<accession>A0A271J3D2</accession>
<sequence>MDPTLRADRTNYRPLIAAGLVMGAGLGGFIDGIVLHQIAQWHNMLSAQVPVDGLASAKTNMLWDGIFHAGVWLLTVAGLAMLWGAGRRSDVPWSGRTFVGGLVAGWGLFNVVEGVIDHQILGLHHVNEYSPNRLAWDIGFLVLGAALLAVGRALIRAGKGDPAPGASVRLG</sequence>
<protein>
    <recommendedName>
        <fullName evidence="4">DUF2243 domain-containing protein</fullName>
    </recommendedName>
</protein>
<evidence type="ECO:0000256" key="1">
    <source>
        <dbReference type="SAM" id="Phobius"/>
    </source>
</evidence>
<feature type="transmembrane region" description="Helical" evidence="1">
    <location>
        <begin position="136"/>
        <end position="155"/>
    </location>
</feature>
<dbReference type="InterPro" id="IPR018719">
    <property type="entry name" value="DUF2243_membrane"/>
</dbReference>
<dbReference type="Pfam" id="PF10002">
    <property type="entry name" value="DUF2243"/>
    <property type="match status" value="1"/>
</dbReference>
<dbReference type="RefSeq" id="WP_095510874.1">
    <property type="nucleotide sequence ID" value="NZ_MQWD01000001.1"/>
</dbReference>
<keyword evidence="1" id="KW-0472">Membrane</keyword>
<reference evidence="2 3" key="1">
    <citation type="submission" date="2016-11" db="EMBL/GenBank/DDBJ databases">
        <title>Study of marine rhodopsin-containing bacteria.</title>
        <authorList>
            <person name="Yoshizawa S."/>
            <person name="Kumagai Y."/>
            <person name="Kogure K."/>
        </authorList>
    </citation>
    <scope>NUCLEOTIDE SEQUENCE [LARGE SCALE GENOMIC DNA]</scope>
    <source>
        <strain evidence="2 3">SAORIC-28</strain>
    </source>
</reference>